<keyword evidence="5 7" id="KW-1133">Transmembrane helix</keyword>
<dbReference type="SUPFAM" id="SSF103473">
    <property type="entry name" value="MFS general substrate transporter"/>
    <property type="match status" value="1"/>
</dbReference>
<feature type="transmembrane region" description="Helical" evidence="7">
    <location>
        <begin position="307"/>
        <end position="328"/>
    </location>
</feature>
<sequence>MNLKLRLTVLSFLQFFVWGAWLITMANFWFGTKQWDGTQFGAVFGTMGIASIFMPTITGIIADRWVNAERIFSVLQILYGITLFVLPHSTDPNSFFSVMLVAMCFYMPTIALANSISYTVLKNSNLDVVKDFPPIRVWGTVGFIVAMWITNLTGNKATEGQFYIAGVAAIILGIYALTLPKCPPQKLIDKDAPLSEQLGLNAFKLFKNYKTALFFLFSMLLGAALQLTNAYGDVFLSEFSHFPKYADSFVVQRSTIIMSISQVSETLFILAIPFFLKRFGIKYVMLFSMFAWVLRFGFFAYGVPEGYGLGLIVLSCIVYGMAFDFFNISGSLFVETTTDKKIRSSAQGLFMMMTNGFGAVFGSYIAGWAIDKFFTHRFTTASELSTYLQTTPDNQSFLDILKNSFNSTVNADGTLSAVVMMKDWHNIWLSFSAYALVLAILFWVLFKHKHDPKTVANINH</sequence>
<feature type="transmembrane region" description="Helical" evidence="7">
    <location>
        <begin position="213"/>
        <end position="236"/>
    </location>
</feature>
<dbReference type="GO" id="GO:0015213">
    <property type="term" value="F:uridine transmembrane transporter activity"/>
    <property type="evidence" value="ECO:0007669"/>
    <property type="project" value="TreeGrafter"/>
</dbReference>
<keyword evidence="6 7" id="KW-0472">Membrane</keyword>
<feature type="transmembrane region" description="Helical" evidence="7">
    <location>
        <begin position="256"/>
        <end position="276"/>
    </location>
</feature>
<dbReference type="InterPro" id="IPR036259">
    <property type="entry name" value="MFS_trans_sf"/>
</dbReference>
<dbReference type="PANTHER" id="PTHR23522">
    <property type="entry name" value="BLL5896 PROTEIN"/>
    <property type="match status" value="1"/>
</dbReference>
<keyword evidence="9" id="KW-1185">Reference proteome</keyword>
<feature type="transmembrane region" description="Helical" evidence="7">
    <location>
        <begin position="349"/>
        <end position="370"/>
    </location>
</feature>
<comment type="subcellular location">
    <subcellularLocation>
        <location evidence="1">Cell membrane</location>
        <topology evidence="1">Multi-pass membrane protein</topology>
    </subcellularLocation>
</comment>
<feature type="transmembrane region" description="Helical" evidence="7">
    <location>
        <begin position="162"/>
        <end position="180"/>
    </location>
</feature>
<feature type="transmembrane region" description="Helical" evidence="7">
    <location>
        <begin position="427"/>
        <end position="446"/>
    </location>
</feature>
<feature type="transmembrane region" description="Helical" evidence="7">
    <location>
        <begin position="95"/>
        <end position="121"/>
    </location>
</feature>
<keyword evidence="3" id="KW-1003">Cell membrane</keyword>
<dbReference type="NCBIfam" id="TIGR00889">
    <property type="entry name" value="2A0110"/>
    <property type="match status" value="1"/>
</dbReference>
<keyword evidence="2" id="KW-0813">Transport</keyword>
<feature type="transmembrane region" description="Helical" evidence="7">
    <location>
        <begin position="7"/>
        <end position="30"/>
    </location>
</feature>
<dbReference type="PANTHER" id="PTHR23522:SF4">
    <property type="entry name" value="NUCLEOSIDE PERMEASE NUPG-RELATED"/>
    <property type="match status" value="1"/>
</dbReference>
<dbReference type="OrthoDB" id="9783013at2"/>
<feature type="transmembrane region" description="Helical" evidence="7">
    <location>
        <begin position="71"/>
        <end position="89"/>
    </location>
</feature>
<evidence type="ECO:0000256" key="3">
    <source>
        <dbReference type="ARBA" id="ARBA00022475"/>
    </source>
</evidence>
<dbReference type="AlphaFoldDB" id="A0A085Z954"/>
<protein>
    <submittedName>
        <fullName evidence="8">Nucleoside permease</fullName>
    </submittedName>
</protein>
<feature type="transmembrane region" description="Helical" evidence="7">
    <location>
        <begin position="133"/>
        <end position="150"/>
    </location>
</feature>
<dbReference type="RefSeq" id="WP_034675899.1">
    <property type="nucleotide sequence ID" value="NZ_FPAP01000001.1"/>
</dbReference>
<dbReference type="Pfam" id="PF03825">
    <property type="entry name" value="Nuc_H_symport"/>
    <property type="match status" value="1"/>
</dbReference>
<reference evidence="8 9" key="1">
    <citation type="submission" date="2014-07" db="EMBL/GenBank/DDBJ databases">
        <title>Genome of Chryseobacterium formosense LMG 24722.</title>
        <authorList>
            <person name="Pipes S.E."/>
            <person name="Stropko S.J."/>
            <person name="Newman J.D."/>
        </authorList>
    </citation>
    <scope>NUCLEOTIDE SEQUENCE [LARGE SCALE GENOMIC DNA]</scope>
    <source>
        <strain evidence="8 9">LMG 24722</strain>
    </source>
</reference>
<dbReference type="Proteomes" id="UP000028713">
    <property type="component" value="Unassembled WGS sequence"/>
</dbReference>
<comment type="caution">
    <text evidence="8">The sequence shown here is derived from an EMBL/GenBank/DDBJ whole genome shotgun (WGS) entry which is preliminary data.</text>
</comment>
<dbReference type="EMBL" id="JPRP01000001">
    <property type="protein sequence ID" value="KFF00968.1"/>
    <property type="molecule type" value="Genomic_DNA"/>
</dbReference>
<dbReference type="STRING" id="236814.IX39_10205"/>
<dbReference type="FunFam" id="1.20.1250.20:FF:000012">
    <property type="entry name" value="Nucleoside permease NupG"/>
    <property type="match status" value="1"/>
</dbReference>
<evidence type="ECO:0000313" key="9">
    <source>
        <dbReference type="Proteomes" id="UP000028713"/>
    </source>
</evidence>
<dbReference type="GO" id="GO:0015212">
    <property type="term" value="F:cytidine transmembrane transporter activity"/>
    <property type="evidence" value="ECO:0007669"/>
    <property type="project" value="TreeGrafter"/>
</dbReference>
<feature type="transmembrane region" description="Helical" evidence="7">
    <location>
        <begin position="42"/>
        <end position="62"/>
    </location>
</feature>
<name>A0A085Z954_9FLAO</name>
<evidence type="ECO:0000256" key="7">
    <source>
        <dbReference type="SAM" id="Phobius"/>
    </source>
</evidence>
<evidence type="ECO:0000256" key="5">
    <source>
        <dbReference type="ARBA" id="ARBA00022989"/>
    </source>
</evidence>
<keyword evidence="4 7" id="KW-0812">Transmembrane</keyword>
<gene>
    <name evidence="8" type="ORF">IX39_10205</name>
</gene>
<evidence type="ECO:0000313" key="8">
    <source>
        <dbReference type="EMBL" id="KFF00968.1"/>
    </source>
</evidence>
<dbReference type="Gene3D" id="1.20.1250.20">
    <property type="entry name" value="MFS general substrate transporter like domains"/>
    <property type="match status" value="2"/>
</dbReference>
<evidence type="ECO:0000256" key="1">
    <source>
        <dbReference type="ARBA" id="ARBA00004651"/>
    </source>
</evidence>
<dbReference type="eggNOG" id="COG2211">
    <property type="taxonomic scope" value="Bacteria"/>
</dbReference>
<dbReference type="GO" id="GO:0005886">
    <property type="term" value="C:plasma membrane"/>
    <property type="evidence" value="ECO:0007669"/>
    <property type="project" value="UniProtKB-SubCell"/>
</dbReference>
<dbReference type="InterPro" id="IPR004740">
    <property type="entry name" value="Nuc_H_symport"/>
</dbReference>
<dbReference type="CDD" id="cd06177">
    <property type="entry name" value="MFS_NHS"/>
    <property type="match status" value="1"/>
</dbReference>
<organism evidence="8 9">
    <name type="scientific">Chryseobacterium formosense</name>
    <dbReference type="NCBI Taxonomy" id="236814"/>
    <lineage>
        <taxon>Bacteria</taxon>
        <taxon>Pseudomonadati</taxon>
        <taxon>Bacteroidota</taxon>
        <taxon>Flavobacteriia</taxon>
        <taxon>Flavobacteriales</taxon>
        <taxon>Weeksellaceae</taxon>
        <taxon>Chryseobacterium group</taxon>
        <taxon>Chryseobacterium</taxon>
    </lineage>
</organism>
<accession>A0A085Z954</accession>
<evidence type="ECO:0000256" key="2">
    <source>
        <dbReference type="ARBA" id="ARBA00022448"/>
    </source>
</evidence>
<evidence type="ECO:0000256" key="4">
    <source>
        <dbReference type="ARBA" id="ARBA00022692"/>
    </source>
</evidence>
<proteinExistence type="predicted"/>
<feature type="transmembrane region" description="Helical" evidence="7">
    <location>
        <begin position="283"/>
        <end position="301"/>
    </location>
</feature>
<evidence type="ECO:0000256" key="6">
    <source>
        <dbReference type="ARBA" id="ARBA00023136"/>
    </source>
</evidence>